<reference evidence="1" key="1">
    <citation type="submission" date="2023-10" db="EMBL/GenBank/DDBJ databases">
        <authorList>
            <person name="Domelevo Entfellner J.-B."/>
        </authorList>
    </citation>
    <scope>NUCLEOTIDE SEQUENCE</scope>
</reference>
<evidence type="ECO:0000313" key="1">
    <source>
        <dbReference type="EMBL" id="CAJ1974424.1"/>
    </source>
</evidence>
<accession>A0AA86VVM6</accession>
<dbReference type="Proteomes" id="UP001189624">
    <property type="component" value="Chromosome 9"/>
</dbReference>
<evidence type="ECO:0000313" key="2">
    <source>
        <dbReference type="Proteomes" id="UP001189624"/>
    </source>
</evidence>
<dbReference type="EMBL" id="OY731406">
    <property type="protein sequence ID" value="CAJ1974424.1"/>
    <property type="molecule type" value="Genomic_DNA"/>
</dbReference>
<dbReference type="AlphaFoldDB" id="A0AA86VVM6"/>
<sequence length="118" mass="13500">MSREHGFWRVPFQISGASYCSLVRGKWWHYYASSVTLLEISKWPVLACLAPNLNYLLLHKNLLAPKRDAKSCVRRPHVPGLNTFMCGEDVCGGHFCLNSCLLLQSYKQYEQPIQLLSV</sequence>
<keyword evidence="2" id="KW-1185">Reference proteome</keyword>
<organism evidence="1 2">
    <name type="scientific">Sphenostylis stenocarpa</name>
    <dbReference type="NCBI Taxonomy" id="92480"/>
    <lineage>
        <taxon>Eukaryota</taxon>
        <taxon>Viridiplantae</taxon>
        <taxon>Streptophyta</taxon>
        <taxon>Embryophyta</taxon>
        <taxon>Tracheophyta</taxon>
        <taxon>Spermatophyta</taxon>
        <taxon>Magnoliopsida</taxon>
        <taxon>eudicotyledons</taxon>
        <taxon>Gunneridae</taxon>
        <taxon>Pentapetalae</taxon>
        <taxon>rosids</taxon>
        <taxon>fabids</taxon>
        <taxon>Fabales</taxon>
        <taxon>Fabaceae</taxon>
        <taxon>Papilionoideae</taxon>
        <taxon>50 kb inversion clade</taxon>
        <taxon>NPAAA clade</taxon>
        <taxon>indigoferoid/millettioid clade</taxon>
        <taxon>Phaseoleae</taxon>
        <taxon>Sphenostylis</taxon>
    </lineage>
</organism>
<proteinExistence type="predicted"/>
<dbReference type="Gramene" id="rna-AYBTSS11_LOCUS26501">
    <property type="protein sequence ID" value="CAJ1974424.1"/>
    <property type="gene ID" value="gene-AYBTSS11_LOCUS26501"/>
</dbReference>
<gene>
    <name evidence="1" type="ORF">AYBTSS11_LOCUS26501</name>
</gene>
<protein>
    <submittedName>
        <fullName evidence="1">Uncharacterized protein</fullName>
    </submittedName>
</protein>
<name>A0AA86VVM6_9FABA</name>